<proteinExistence type="predicted"/>
<dbReference type="Gene3D" id="3.30.70.2150">
    <property type="match status" value="1"/>
</dbReference>
<feature type="domain" description="N-acetylglucosamine binding protein A" evidence="6">
    <location>
        <begin position="253"/>
        <end position="354"/>
    </location>
</feature>
<protein>
    <recommendedName>
        <fullName evidence="9">Chitin-binding protein</fullName>
    </recommendedName>
</protein>
<dbReference type="PANTHER" id="PTHR34823:SF1">
    <property type="entry name" value="CHITIN-BINDING TYPE-4 DOMAIN-CONTAINING PROTEIN"/>
    <property type="match status" value="1"/>
</dbReference>
<evidence type="ECO:0000313" key="8">
    <source>
        <dbReference type="Proteomes" id="UP000291822"/>
    </source>
</evidence>
<dbReference type="AlphaFoldDB" id="A0A4R0YVZ7"/>
<dbReference type="SUPFAM" id="SSF81296">
    <property type="entry name" value="E set domains"/>
    <property type="match status" value="1"/>
</dbReference>
<dbReference type="InterPro" id="IPR051024">
    <property type="entry name" value="GlcNAc_Chitin_IntDeg"/>
</dbReference>
<sequence length="436" mass="47192">MSVLSRLTSLPPLSQEGNQVKIQHAGSAALAAGLFAAVAGTAQAHGAVEFPIARQLQCLNDGGFWWPADGSGVPNAACRAAFQRSGNYPFTQYHEVAALTQDYRNPLAVRRQVPDGALCSAGDAKKAGLDAVSSAWHKTPITLENGKFRMLLLATAPHNPSYVEIYLSRPGYSAARSALRWDDLDLIHQASAPMPETIGGKKYYVYDVPVPAGRRGDAVVYTRWQREDPAGEGFYNCSDVTFEGGGTVPTFPWHEWGYFLGQGFAPKAGETVQFRVLGPSLSGKELVTESIAVTPDNAASHRWALELGARLNGIHGEQVRVGVRHGDDIHLDTRNVQANQVFLKDKDSSVSMSILSDDVPPVKPEPPVTPPGDYPKWPAGIGQYQSGDIVEGVDGKLWQCKPFPHGAWCNINAWAYTPGGKDVPPAEDQRAWRLAE</sequence>
<dbReference type="Pfam" id="PF03067">
    <property type="entry name" value="LPMO_10"/>
    <property type="match status" value="1"/>
</dbReference>
<keyword evidence="2" id="KW-0147">Chitin-binding</keyword>
<dbReference type="InterPro" id="IPR041029">
    <property type="entry name" value="GbpA_2"/>
</dbReference>
<name>A0A4R0YVZ7_9GAMM</name>
<feature type="region of interest" description="Disordered" evidence="4">
    <location>
        <begin position="353"/>
        <end position="376"/>
    </location>
</feature>
<evidence type="ECO:0000259" key="6">
    <source>
        <dbReference type="Pfam" id="PF18416"/>
    </source>
</evidence>
<feature type="domain" description="Chitin-binding type-4" evidence="5">
    <location>
        <begin position="45"/>
        <end position="240"/>
    </location>
</feature>
<keyword evidence="8" id="KW-1185">Reference proteome</keyword>
<evidence type="ECO:0000256" key="1">
    <source>
        <dbReference type="ARBA" id="ARBA00022525"/>
    </source>
</evidence>
<feature type="compositionally biased region" description="Pro residues" evidence="4">
    <location>
        <begin position="361"/>
        <end position="373"/>
    </location>
</feature>
<dbReference type="PANTHER" id="PTHR34823">
    <property type="entry name" value="GLCNAC-BINDING PROTEIN A"/>
    <property type="match status" value="1"/>
</dbReference>
<accession>A0A4R0YVZ7</accession>
<dbReference type="GO" id="GO:0008061">
    <property type="term" value="F:chitin binding"/>
    <property type="evidence" value="ECO:0007669"/>
    <property type="project" value="UniProtKB-KW"/>
</dbReference>
<evidence type="ECO:0000256" key="3">
    <source>
        <dbReference type="ARBA" id="ARBA00022729"/>
    </source>
</evidence>
<comment type="caution">
    <text evidence="7">The sequence shown here is derived from an EMBL/GenBank/DDBJ whole genome shotgun (WGS) entry which is preliminary data.</text>
</comment>
<keyword evidence="1" id="KW-0964">Secreted</keyword>
<reference evidence="7 8" key="1">
    <citation type="submission" date="2019-02" db="EMBL/GenBank/DDBJ databases">
        <title>Dyella amyloliquefaciens sp. nov., isolated from forest soil.</title>
        <authorList>
            <person name="Gao Z.-H."/>
            <person name="Qiu L.-H."/>
        </authorList>
    </citation>
    <scope>NUCLEOTIDE SEQUENCE [LARGE SCALE GENOMIC DNA]</scope>
    <source>
        <strain evidence="7 8">KACC 12747</strain>
    </source>
</reference>
<evidence type="ECO:0000256" key="4">
    <source>
        <dbReference type="SAM" id="MobiDB-lite"/>
    </source>
</evidence>
<dbReference type="Gene3D" id="2.70.50.50">
    <property type="entry name" value="chitin-binding protein cbp21"/>
    <property type="match status" value="1"/>
</dbReference>
<evidence type="ECO:0000259" key="5">
    <source>
        <dbReference type="Pfam" id="PF03067"/>
    </source>
</evidence>
<evidence type="ECO:0000313" key="7">
    <source>
        <dbReference type="EMBL" id="TCI13623.1"/>
    </source>
</evidence>
<evidence type="ECO:0000256" key="2">
    <source>
        <dbReference type="ARBA" id="ARBA00022669"/>
    </source>
</evidence>
<dbReference type="Proteomes" id="UP000291822">
    <property type="component" value="Unassembled WGS sequence"/>
</dbReference>
<dbReference type="InterPro" id="IPR004302">
    <property type="entry name" value="Cellulose/chitin-bd_N"/>
</dbReference>
<dbReference type="EMBL" id="SJTG01000001">
    <property type="protein sequence ID" value="TCI13623.1"/>
    <property type="molecule type" value="Genomic_DNA"/>
</dbReference>
<gene>
    <name evidence="7" type="ORF">EZM97_10300</name>
</gene>
<keyword evidence="3" id="KW-0732">Signal</keyword>
<organism evidence="7 8">
    <name type="scientific">Dyella soli</name>
    <dbReference type="NCBI Taxonomy" id="522319"/>
    <lineage>
        <taxon>Bacteria</taxon>
        <taxon>Pseudomonadati</taxon>
        <taxon>Pseudomonadota</taxon>
        <taxon>Gammaproteobacteria</taxon>
        <taxon>Lysobacterales</taxon>
        <taxon>Rhodanobacteraceae</taxon>
        <taxon>Dyella</taxon>
    </lineage>
</organism>
<evidence type="ECO:0008006" key="9">
    <source>
        <dbReference type="Google" id="ProtNLM"/>
    </source>
</evidence>
<dbReference type="InterPro" id="IPR014756">
    <property type="entry name" value="Ig_E-set"/>
</dbReference>
<dbReference type="Pfam" id="PF18416">
    <property type="entry name" value="GbpA_2"/>
    <property type="match status" value="1"/>
</dbReference>